<evidence type="ECO:0000256" key="1">
    <source>
        <dbReference type="PROSITE-ProRule" id="PRU01005"/>
    </source>
</evidence>
<feature type="disulfide bond" evidence="1">
    <location>
        <begin position="169"/>
        <end position="182"/>
    </location>
</feature>
<dbReference type="Gene3D" id="1.10.10.1940">
    <property type="match status" value="1"/>
</dbReference>
<feature type="signal peptide" evidence="2">
    <location>
        <begin position="1"/>
        <end position="16"/>
    </location>
</feature>
<evidence type="ECO:0000259" key="3">
    <source>
        <dbReference type="PROSITE" id="PS51670"/>
    </source>
</evidence>
<feature type="disulfide bond" evidence="1">
    <location>
        <begin position="160"/>
        <end position="178"/>
    </location>
</feature>
<dbReference type="OrthoDB" id="5840415at2759"/>
<dbReference type="Gene3D" id="1.10.10.740">
    <property type="entry name" value="Crisp domain"/>
    <property type="match status" value="1"/>
</dbReference>
<feature type="domain" description="ShKT" evidence="3">
    <location>
        <begin position="106"/>
        <end position="143"/>
    </location>
</feature>
<dbReference type="EMBL" id="UYYG01001157">
    <property type="protein sequence ID" value="VDN56980.1"/>
    <property type="molecule type" value="Genomic_DNA"/>
</dbReference>
<dbReference type="PROSITE" id="PS51670">
    <property type="entry name" value="SHKT"/>
    <property type="match status" value="3"/>
</dbReference>
<dbReference type="PANTHER" id="PTHR21724">
    <property type="entry name" value="SHKT DOMAIN-CONTAINING PROTEIN"/>
    <property type="match status" value="1"/>
</dbReference>
<dbReference type="PANTHER" id="PTHR21724:SF109">
    <property type="entry name" value="SHKT DOMAIN-CONTAINING PROTEIN"/>
    <property type="match status" value="1"/>
</dbReference>
<reference evidence="4 6" key="2">
    <citation type="submission" date="2018-11" db="EMBL/GenBank/DDBJ databases">
        <authorList>
            <consortium name="Pathogen Informatics"/>
        </authorList>
    </citation>
    <scope>NUCLEOTIDE SEQUENCE [LARGE SCALE GENOMIC DNA]</scope>
</reference>
<dbReference type="AlphaFoldDB" id="A0A0N4U6N2"/>
<feature type="disulfide bond" evidence="1">
    <location>
        <begin position="222"/>
        <end position="235"/>
    </location>
</feature>
<dbReference type="Pfam" id="PF01549">
    <property type="entry name" value="ShK"/>
    <property type="match status" value="4"/>
</dbReference>
<dbReference type="WBParaSite" id="DME_0000259301-mRNA-1">
    <property type="protein sequence ID" value="DME_0000259301-mRNA-1"/>
    <property type="gene ID" value="DME_0000259301"/>
</dbReference>
<keyword evidence="1" id="KW-1015">Disulfide bond</keyword>
<evidence type="ECO:0000256" key="2">
    <source>
        <dbReference type="SAM" id="SignalP"/>
    </source>
</evidence>
<dbReference type="Proteomes" id="UP000274756">
    <property type="component" value="Unassembled WGS sequence"/>
</dbReference>
<feature type="domain" description="ShKT" evidence="3">
    <location>
        <begin position="153"/>
        <end position="187"/>
    </location>
</feature>
<dbReference type="InterPro" id="IPR042076">
    <property type="entry name" value="Crisp-like_dom"/>
</dbReference>
<name>A0A0N4U6N2_DRAME</name>
<comment type="caution">
    <text evidence="1">Lacks conserved residue(s) required for the propagation of feature annotation.</text>
</comment>
<evidence type="ECO:0000313" key="6">
    <source>
        <dbReference type="Proteomes" id="UP000274756"/>
    </source>
</evidence>
<organism evidence="5 7">
    <name type="scientific">Dracunculus medinensis</name>
    <name type="common">Guinea worm</name>
    <dbReference type="NCBI Taxonomy" id="318479"/>
    <lineage>
        <taxon>Eukaryota</taxon>
        <taxon>Metazoa</taxon>
        <taxon>Ecdysozoa</taxon>
        <taxon>Nematoda</taxon>
        <taxon>Chromadorea</taxon>
        <taxon>Rhabditida</taxon>
        <taxon>Spirurina</taxon>
        <taxon>Dracunculoidea</taxon>
        <taxon>Dracunculidae</taxon>
        <taxon>Dracunculus</taxon>
    </lineage>
</organism>
<feature type="chain" id="PRO_5041041610" evidence="2">
    <location>
        <begin position="17"/>
        <end position="238"/>
    </location>
</feature>
<dbReference type="Proteomes" id="UP000038040">
    <property type="component" value="Unplaced"/>
</dbReference>
<evidence type="ECO:0000313" key="4">
    <source>
        <dbReference type="EMBL" id="VDN56980.1"/>
    </source>
</evidence>
<feature type="disulfide bond" evidence="1">
    <location>
        <begin position="153"/>
        <end position="187"/>
    </location>
</feature>
<accession>A0A0N4U6N2</accession>
<sequence>MFYVNSFFIALTGCLAISKDLVVIDQCYVEINGFRQLSLPLNVRGCQDKSPEYCDALFGNISLPEDATKGSCKVSGRCYHPTFMLDAKERCARTCALCCKLPQYDCTDVDEHHCKMVKDYKLCDEPGYIENAIKICPSSCGLCDQPGAGGIKCKDIFDNCEGLKTFLSCDEPVMKEKCKHSCGIQECGKETIQPERRKNAIQQRREECKDTRTGCENYKVFCNHAKMRQYCKATCGVC</sequence>
<protein>
    <submittedName>
        <fullName evidence="7">ShKT domain-containing protein</fullName>
    </submittedName>
</protein>
<gene>
    <name evidence="4" type="ORF">DME_LOCUS6953</name>
</gene>
<dbReference type="InterPro" id="IPR003582">
    <property type="entry name" value="ShKT_dom"/>
</dbReference>
<keyword evidence="6" id="KW-1185">Reference proteome</keyword>
<proteinExistence type="predicted"/>
<reference evidence="7" key="1">
    <citation type="submission" date="2017-02" db="UniProtKB">
        <authorList>
            <consortium name="WormBaseParasite"/>
        </authorList>
    </citation>
    <scope>IDENTIFICATION</scope>
</reference>
<feature type="domain" description="ShKT" evidence="3">
    <location>
        <begin position="208"/>
        <end position="238"/>
    </location>
</feature>
<evidence type="ECO:0000313" key="5">
    <source>
        <dbReference type="Proteomes" id="UP000038040"/>
    </source>
</evidence>
<dbReference type="SMART" id="SM00254">
    <property type="entry name" value="ShKT"/>
    <property type="match status" value="4"/>
</dbReference>
<keyword evidence="2" id="KW-0732">Signal</keyword>
<evidence type="ECO:0000313" key="7">
    <source>
        <dbReference type="WBParaSite" id="DME_0000259301-mRNA-1"/>
    </source>
</evidence>